<keyword evidence="2" id="KW-0472">Membrane</keyword>
<feature type="transmembrane region" description="Helical" evidence="2">
    <location>
        <begin position="166"/>
        <end position="183"/>
    </location>
</feature>
<feature type="region of interest" description="Disordered" evidence="1">
    <location>
        <begin position="64"/>
        <end position="90"/>
    </location>
</feature>
<accession>A0A1E1LR74</accession>
<evidence type="ECO:0000256" key="1">
    <source>
        <dbReference type="SAM" id="MobiDB-lite"/>
    </source>
</evidence>
<reference evidence="4" key="1">
    <citation type="submission" date="2016-03" db="EMBL/GenBank/DDBJ databases">
        <authorList>
            <person name="Guldener U."/>
        </authorList>
    </citation>
    <scope>NUCLEOTIDE SEQUENCE [LARGE SCALE GENOMIC DNA]</scope>
    <source>
        <strain evidence="4">04CH-RAC-A.6.1</strain>
    </source>
</reference>
<name>A0A1E1LR74_9HELO</name>
<protein>
    <submittedName>
        <fullName evidence="3">Uncharacterized protein</fullName>
    </submittedName>
</protein>
<evidence type="ECO:0000256" key="2">
    <source>
        <dbReference type="SAM" id="Phobius"/>
    </source>
</evidence>
<dbReference type="EMBL" id="FJUX01000174">
    <property type="protein sequence ID" value="CZT12988.1"/>
    <property type="molecule type" value="Genomic_DNA"/>
</dbReference>
<organism evidence="3 4">
    <name type="scientific">Rhynchosporium agropyri</name>
    <dbReference type="NCBI Taxonomy" id="914238"/>
    <lineage>
        <taxon>Eukaryota</taxon>
        <taxon>Fungi</taxon>
        <taxon>Dikarya</taxon>
        <taxon>Ascomycota</taxon>
        <taxon>Pezizomycotina</taxon>
        <taxon>Leotiomycetes</taxon>
        <taxon>Helotiales</taxon>
        <taxon>Ploettnerulaceae</taxon>
        <taxon>Rhynchosporium</taxon>
    </lineage>
</organism>
<proteinExistence type="predicted"/>
<evidence type="ECO:0000313" key="3">
    <source>
        <dbReference type="EMBL" id="CZT12988.1"/>
    </source>
</evidence>
<keyword evidence="2" id="KW-1133">Transmembrane helix</keyword>
<dbReference type="Proteomes" id="UP000178912">
    <property type="component" value="Unassembled WGS sequence"/>
</dbReference>
<evidence type="ECO:0000313" key="4">
    <source>
        <dbReference type="Proteomes" id="UP000178912"/>
    </source>
</evidence>
<sequence length="184" mass="21050">MQCRVPFLLCPRPGWTYFFGFANSLVAPQVLIVNKAAGEGGLLHGRNTLTSNFKHVALLKKKGSIQKVGEEEEEEEAPYQRSKARRETILKANTRSPIKTVYRREEIGTQDEKTSNISNQNPKNHRKGLNRQPSHLLKYIHIHDLLHLSLSSRSKTTFHRKSTTQLIYYTICFGNFVYLGTILP</sequence>
<keyword evidence="4" id="KW-1185">Reference proteome</keyword>
<keyword evidence="2" id="KW-0812">Transmembrane</keyword>
<gene>
    <name evidence="3" type="ORF">RAG0_16614</name>
</gene>
<feature type="region of interest" description="Disordered" evidence="1">
    <location>
        <begin position="107"/>
        <end position="130"/>
    </location>
</feature>
<dbReference type="AlphaFoldDB" id="A0A1E1LR74"/>